<dbReference type="Pfam" id="PF03306">
    <property type="entry name" value="AAL_decarboxy"/>
    <property type="match status" value="1"/>
</dbReference>
<keyword evidence="8" id="KW-0456">Lyase</keyword>
<sequence>MTTYFKPTKSVAVPYLTNETILEEISNIYPLSTNSFFAIRVDGVFPKITYRIAPPQSHPRETLTEVVERQTVRSFESQKGTIFGFWSPEFTSAFSVAGLHLNFLSEDRKAGGHILQFNAEDAILSAAVIRKYTVQLPETKEFSSEVIVEPDRNIVSKAERM</sequence>
<protein>
    <recommendedName>
        <fullName evidence="5">Alpha-acetolactate decarboxylase</fullName>
        <ecNumber evidence="4">4.1.1.5</ecNumber>
    </recommendedName>
</protein>
<dbReference type="PANTHER" id="PTHR35524:SF1">
    <property type="entry name" value="ALPHA-ACETOLACTATE DECARBOXYLASE"/>
    <property type="match status" value="1"/>
</dbReference>
<dbReference type="EC" id="4.1.1.5" evidence="4"/>
<dbReference type="GO" id="GO:0045151">
    <property type="term" value="P:acetoin biosynthetic process"/>
    <property type="evidence" value="ECO:0007669"/>
    <property type="project" value="UniProtKB-KW"/>
</dbReference>
<dbReference type="Gene3D" id="3.30.1330.80">
    <property type="entry name" value="Hypothetical protein, similar to alpha- acetolactate decarboxylase, domain 2"/>
    <property type="match status" value="2"/>
</dbReference>
<gene>
    <name evidence="9" type="ORF">BDV29DRAFT_185614</name>
</gene>
<proteinExistence type="inferred from homology"/>
<comment type="catalytic activity">
    <reaction evidence="1">
        <text>(2S)-2-acetolactate + H(+) = (R)-acetoin + CO2</text>
        <dbReference type="Rhea" id="RHEA:21580"/>
        <dbReference type="ChEBI" id="CHEBI:15378"/>
        <dbReference type="ChEBI" id="CHEBI:15686"/>
        <dbReference type="ChEBI" id="CHEBI:16526"/>
        <dbReference type="ChEBI" id="CHEBI:58476"/>
        <dbReference type="EC" id="4.1.1.5"/>
    </reaction>
</comment>
<name>A0A5N5WIW2_9EURO</name>
<evidence type="ECO:0000313" key="9">
    <source>
        <dbReference type="EMBL" id="KAB8067755.1"/>
    </source>
</evidence>
<dbReference type="SUPFAM" id="SSF117856">
    <property type="entry name" value="AF0104/ALDC/Ptd012-like"/>
    <property type="match status" value="1"/>
</dbReference>
<dbReference type="InterPro" id="IPR005128">
    <property type="entry name" value="Acetolactate_a_deCO2ase"/>
</dbReference>
<dbReference type="PANTHER" id="PTHR35524">
    <property type="entry name" value="ALPHA-ACETOLACTATE DECARBOXYLASE"/>
    <property type="match status" value="1"/>
</dbReference>
<keyword evidence="7" id="KW-0005">Acetoin biosynthesis</keyword>
<evidence type="ECO:0000256" key="2">
    <source>
        <dbReference type="ARBA" id="ARBA00005170"/>
    </source>
</evidence>
<evidence type="ECO:0000256" key="5">
    <source>
        <dbReference type="ARBA" id="ARBA00020164"/>
    </source>
</evidence>
<comment type="similarity">
    <text evidence="3">Belongs to the alpha-acetolactate decarboxylase family.</text>
</comment>
<dbReference type="UniPathway" id="UPA00626">
    <property type="reaction ID" value="UER00678"/>
</dbReference>
<evidence type="ECO:0000313" key="10">
    <source>
        <dbReference type="Proteomes" id="UP000326565"/>
    </source>
</evidence>
<comment type="pathway">
    <text evidence="2">Polyol metabolism; (R,R)-butane-2,3-diol biosynthesis; (R,R)-butane-2,3-diol from pyruvate: step 2/3.</text>
</comment>
<dbReference type="OrthoDB" id="509395at2759"/>
<dbReference type="GO" id="GO:0047605">
    <property type="term" value="F:acetolactate decarboxylase activity"/>
    <property type="evidence" value="ECO:0007669"/>
    <property type="project" value="UniProtKB-EC"/>
</dbReference>
<evidence type="ECO:0000256" key="4">
    <source>
        <dbReference type="ARBA" id="ARBA00013204"/>
    </source>
</evidence>
<dbReference type="EMBL" id="ML732449">
    <property type="protein sequence ID" value="KAB8067755.1"/>
    <property type="molecule type" value="Genomic_DNA"/>
</dbReference>
<evidence type="ECO:0000256" key="3">
    <source>
        <dbReference type="ARBA" id="ARBA00007106"/>
    </source>
</evidence>
<evidence type="ECO:0000256" key="6">
    <source>
        <dbReference type="ARBA" id="ARBA00022793"/>
    </source>
</evidence>
<evidence type="ECO:0000256" key="7">
    <source>
        <dbReference type="ARBA" id="ARBA00023061"/>
    </source>
</evidence>
<keyword evidence="10" id="KW-1185">Reference proteome</keyword>
<evidence type="ECO:0000256" key="8">
    <source>
        <dbReference type="ARBA" id="ARBA00023239"/>
    </source>
</evidence>
<keyword evidence="6" id="KW-0210">Decarboxylase</keyword>
<dbReference type="Proteomes" id="UP000326565">
    <property type="component" value="Unassembled WGS sequence"/>
</dbReference>
<organism evidence="9 10">
    <name type="scientific">Aspergillus leporis</name>
    <dbReference type="NCBI Taxonomy" id="41062"/>
    <lineage>
        <taxon>Eukaryota</taxon>
        <taxon>Fungi</taxon>
        <taxon>Dikarya</taxon>
        <taxon>Ascomycota</taxon>
        <taxon>Pezizomycotina</taxon>
        <taxon>Eurotiomycetes</taxon>
        <taxon>Eurotiomycetidae</taxon>
        <taxon>Eurotiales</taxon>
        <taxon>Aspergillaceae</taxon>
        <taxon>Aspergillus</taxon>
        <taxon>Aspergillus subgen. Circumdati</taxon>
    </lineage>
</organism>
<dbReference type="CDD" id="cd17299">
    <property type="entry name" value="acetolactate_decarboxylase"/>
    <property type="match status" value="1"/>
</dbReference>
<accession>A0A5N5WIW2</accession>
<reference evidence="9 10" key="1">
    <citation type="submission" date="2019-04" db="EMBL/GenBank/DDBJ databases">
        <title>Friends and foes A comparative genomics study of 23 Aspergillus species from section Flavi.</title>
        <authorList>
            <consortium name="DOE Joint Genome Institute"/>
            <person name="Kjaerbolling I."/>
            <person name="Vesth T."/>
            <person name="Frisvad J.C."/>
            <person name="Nybo J.L."/>
            <person name="Theobald S."/>
            <person name="Kildgaard S."/>
            <person name="Isbrandt T."/>
            <person name="Kuo A."/>
            <person name="Sato A."/>
            <person name="Lyhne E.K."/>
            <person name="Kogle M.E."/>
            <person name="Wiebenga A."/>
            <person name="Kun R.S."/>
            <person name="Lubbers R.J."/>
            <person name="Makela M.R."/>
            <person name="Barry K."/>
            <person name="Chovatia M."/>
            <person name="Clum A."/>
            <person name="Daum C."/>
            <person name="Haridas S."/>
            <person name="He G."/>
            <person name="LaButti K."/>
            <person name="Lipzen A."/>
            <person name="Mondo S."/>
            <person name="Riley R."/>
            <person name="Salamov A."/>
            <person name="Simmons B.A."/>
            <person name="Magnuson J.K."/>
            <person name="Henrissat B."/>
            <person name="Mortensen U.H."/>
            <person name="Larsen T.O."/>
            <person name="Devries R.P."/>
            <person name="Grigoriev I.V."/>
            <person name="Machida M."/>
            <person name="Baker S.E."/>
            <person name="Andersen M.R."/>
        </authorList>
    </citation>
    <scope>NUCLEOTIDE SEQUENCE [LARGE SCALE GENOMIC DNA]</scope>
    <source>
        <strain evidence="9 10">CBS 151.66</strain>
    </source>
</reference>
<evidence type="ECO:0000256" key="1">
    <source>
        <dbReference type="ARBA" id="ARBA00001784"/>
    </source>
</evidence>
<dbReference type="AlphaFoldDB" id="A0A5N5WIW2"/>